<comment type="caution">
    <text evidence="7">The sequence shown here is derived from an EMBL/GenBank/DDBJ whole genome shotgun (WGS) entry which is preliminary data.</text>
</comment>
<comment type="similarity">
    <text evidence="2 3">Belongs to the peptidase M16 family.</text>
</comment>
<evidence type="ECO:0000256" key="3">
    <source>
        <dbReference type="RuleBase" id="RU004447"/>
    </source>
</evidence>
<dbReference type="Proteomes" id="UP000019275">
    <property type="component" value="Unassembled WGS sequence"/>
</dbReference>
<dbReference type="SUPFAM" id="SSF63411">
    <property type="entry name" value="LuxS/MPP-like metallohydrolase"/>
    <property type="match status" value="4"/>
</dbReference>
<feature type="domain" description="Peptidase M16 N-terminal" evidence="5">
    <location>
        <begin position="525"/>
        <end position="646"/>
    </location>
</feature>
<dbReference type="PANTHER" id="PTHR11851">
    <property type="entry name" value="METALLOPROTEASE"/>
    <property type="match status" value="1"/>
</dbReference>
<dbReference type="InterPro" id="IPR007863">
    <property type="entry name" value="Peptidase_M16_C"/>
</dbReference>
<dbReference type="EMBL" id="ARZX01000004">
    <property type="protein sequence ID" value="EWH14421.1"/>
    <property type="molecule type" value="Genomic_DNA"/>
</dbReference>
<dbReference type="PANTHER" id="PTHR11851:SF49">
    <property type="entry name" value="MITOCHONDRIAL-PROCESSING PEPTIDASE SUBUNIT ALPHA"/>
    <property type="match status" value="1"/>
</dbReference>
<evidence type="ECO:0000256" key="2">
    <source>
        <dbReference type="ARBA" id="ARBA00007261"/>
    </source>
</evidence>
<name>A0ABN0RRM6_9FLAO</name>
<keyword evidence="4" id="KW-0732">Signal</keyword>
<dbReference type="InterPro" id="IPR050361">
    <property type="entry name" value="MPP/UQCRC_Complex"/>
</dbReference>
<protein>
    <submittedName>
        <fullName evidence="7">Peptidase M16 domain-containing protein</fullName>
    </submittedName>
</protein>
<proteinExistence type="inferred from homology"/>
<dbReference type="Pfam" id="PF05193">
    <property type="entry name" value="Peptidase_M16_C"/>
    <property type="match status" value="2"/>
</dbReference>
<gene>
    <name evidence="7" type="ORF">KLA_05351</name>
</gene>
<evidence type="ECO:0000259" key="5">
    <source>
        <dbReference type="Pfam" id="PF00675"/>
    </source>
</evidence>
<dbReference type="Pfam" id="PF00675">
    <property type="entry name" value="Peptidase_M16"/>
    <property type="match status" value="2"/>
</dbReference>
<accession>A0ABN0RRM6</accession>
<feature type="chain" id="PRO_5046926103" evidence="4">
    <location>
        <begin position="26"/>
        <end position="933"/>
    </location>
</feature>
<dbReference type="Gene3D" id="3.30.830.10">
    <property type="entry name" value="Metalloenzyme, LuxS/M16 peptidase-like"/>
    <property type="match status" value="4"/>
</dbReference>
<organism evidence="7 8">
    <name type="scientific">Cellulophaga geojensis KL-A</name>
    <dbReference type="NCBI Taxonomy" id="1328323"/>
    <lineage>
        <taxon>Bacteria</taxon>
        <taxon>Pseudomonadati</taxon>
        <taxon>Bacteroidota</taxon>
        <taxon>Flavobacteriia</taxon>
        <taxon>Flavobacteriales</taxon>
        <taxon>Flavobacteriaceae</taxon>
        <taxon>Cellulophaga</taxon>
    </lineage>
</organism>
<sequence length="933" mass="103572">MKTKTYIKSAYLFLSVAVMSQASIAQDIASKFKKEKELEGIEEYIYTPNNMNILLVQDNSTPVVTVQVVYRVGSKHEVSGNTGSTHLLEHLNFKGTPTFNKRNGNAIFTVLQGMGAQMNATTWNDRTNYYETIPSDKIETAIHIESDRMRNSLLLKEDKDAEMTVVRNEFERGENNPNQILSKEIWANAFMAHPYHHSTIGWKSDIEKMPIEVLRKFYNTYYWPDNATLTIIGDFNKEHLFKLIDKYFGKITKAPHTITQPYTTEPEQLGPRRVTIKKPGQQAMVTIGYKIPGMLHEDLPALHILSEIIGRGQSSLINKTFVDKGLAYFGSASASNFKEVGLFTISTGFAPTANFDEMNAKMLAMVEKLKKEGVKQADVDRIVAKLNAQTILSRDGSGSIAAQLTESIAGGDWTDYVNGSKRLSNVTAEDVKRVANIYLIEDQSTTGYFVPIVPGSNKSKDVKPSNFTEEDQQKFFYRNPKHNKEENIANVSLSKVTNTSSAYESIVVDLKGNKFTRKNIGNIDVITAKTGVKDFLTVTASFPIGAYFNTNKNRLVPSLVTQMLSKGTTKNNKLQFSQKLEKLGVNISVNAQTYTINISFKSLKKDIPTVINLLAEELRYPLFDENEFKLLKEQIIGRMKQALTNPGSQGRIALLQTLYPEGHPNYATAVEESIKNLESATIADLKNFHKTYFGTKGMHLVAVGDVDTKQLYSSLKSAFKGFNGGVTTLAKFTNPTKVNGFTKVVTIPQKPSAEMLIGQYTGIERKDADFMPFYIGTNILGGGFSGRLMQTVRDNDGLTYSIGARHSGHTNTGGYWSVNASFNPTLFQKGLDATMVQIRKWATEGVTEEELALQKTNLTGSFKVGLATTSGLAGTLLSFVERGLDPSYIDQYSKDIESVTLEQVNAAIKKHIDLNKLIIVKSGSLDANGNPLK</sequence>
<feature type="signal peptide" evidence="4">
    <location>
        <begin position="1"/>
        <end position="25"/>
    </location>
</feature>
<keyword evidence="8" id="KW-1185">Reference proteome</keyword>
<dbReference type="RefSeq" id="WP_034644476.1">
    <property type="nucleotide sequence ID" value="NZ_ARZX01000004.1"/>
</dbReference>
<dbReference type="InterPro" id="IPR001431">
    <property type="entry name" value="Pept_M16_Zn_BS"/>
</dbReference>
<dbReference type="InterPro" id="IPR011765">
    <property type="entry name" value="Pept_M16_N"/>
</dbReference>
<dbReference type="PROSITE" id="PS00143">
    <property type="entry name" value="INSULINASE"/>
    <property type="match status" value="1"/>
</dbReference>
<evidence type="ECO:0000259" key="6">
    <source>
        <dbReference type="Pfam" id="PF05193"/>
    </source>
</evidence>
<feature type="domain" description="Peptidase M16 C-terminal" evidence="6">
    <location>
        <begin position="211"/>
        <end position="386"/>
    </location>
</feature>
<dbReference type="InterPro" id="IPR011249">
    <property type="entry name" value="Metalloenz_LuxS/M16"/>
</dbReference>
<comment type="cofactor">
    <cofactor evidence="1">
        <name>Zn(2+)</name>
        <dbReference type="ChEBI" id="CHEBI:29105"/>
    </cofactor>
</comment>
<evidence type="ECO:0000256" key="1">
    <source>
        <dbReference type="ARBA" id="ARBA00001947"/>
    </source>
</evidence>
<evidence type="ECO:0000256" key="4">
    <source>
        <dbReference type="SAM" id="SignalP"/>
    </source>
</evidence>
<evidence type="ECO:0000313" key="8">
    <source>
        <dbReference type="Proteomes" id="UP000019275"/>
    </source>
</evidence>
<evidence type="ECO:0000313" key="7">
    <source>
        <dbReference type="EMBL" id="EWH14421.1"/>
    </source>
</evidence>
<reference evidence="7 8" key="1">
    <citation type="journal article" date="2014" name="Genome Announc.">
        <title>Draft Genome Sequence of the Carrageenan-Degrading Bacterium Cellulophaga sp. Strain KL-A, Isolated from Decaying Marine Algae.</title>
        <authorList>
            <person name="Shan D."/>
            <person name="Ying J."/>
            <person name="Li X."/>
            <person name="Gao Z."/>
            <person name="Wei G."/>
            <person name="Shao Z."/>
        </authorList>
    </citation>
    <scope>NUCLEOTIDE SEQUENCE [LARGE SCALE GENOMIC DNA]</scope>
    <source>
        <strain evidence="7 8">KL-A</strain>
    </source>
</reference>
<feature type="domain" description="Peptidase M16 N-terminal" evidence="5">
    <location>
        <begin position="53"/>
        <end position="200"/>
    </location>
</feature>
<feature type="domain" description="Peptidase M16 C-terminal" evidence="6">
    <location>
        <begin position="680"/>
        <end position="858"/>
    </location>
</feature>